<reference evidence="3" key="1">
    <citation type="journal article" date="2010" name="PLoS Genet.">
        <title>Genome sequence of the plant growth promoting endophytic bacterium Enterobacter sp. 638.</title>
        <authorList>
            <person name="Taghavi S."/>
            <person name="van der Lelie D."/>
            <person name="Hoffman A."/>
            <person name="Zhang Y.B."/>
            <person name="Walla M.D."/>
            <person name="Vangronsveld J."/>
            <person name="Newman L."/>
            <person name="Monchy S."/>
        </authorList>
    </citation>
    <scope>NUCLEOTIDE SEQUENCE [LARGE SCALE GENOMIC DNA]</scope>
    <source>
        <strain evidence="3">638</strain>
    </source>
</reference>
<name>A0A9J9L0F3_ENT38</name>
<dbReference type="OrthoDB" id="1344676at2"/>
<accession>A0A9J9L0F3</accession>
<evidence type="ECO:0000256" key="1">
    <source>
        <dbReference type="SAM" id="Phobius"/>
    </source>
</evidence>
<sequence length="150" mass="17754">MLWYNILSLAFSALAIIISIIVVIYTNKNHRIECLKVVLDIETEMNARKLEFDKTSKEVCLLNITSDANENNRDEKIEILGNYFETTKENYFNSLDRLCYCIDKKYLADKDWRSEYRNMLRDTIEAFPDDFNAASAYRNIKKINELWQSN</sequence>
<evidence type="ECO:0000313" key="3">
    <source>
        <dbReference type="Proteomes" id="UP000000230"/>
    </source>
</evidence>
<keyword evidence="1" id="KW-0812">Transmembrane</keyword>
<evidence type="ECO:0008006" key="4">
    <source>
        <dbReference type="Google" id="ProtNLM"/>
    </source>
</evidence>
<dbReference type="Proteomes" id="UP000000230">
    <property type="component" value="Chromosome"/>
</dbReference>
<gene>
    <name evidence="2" type="ordered locus">Ent638_2895</name>
</gene>
<dbReference type="EMBL" id="CP000653">
    <property type="protein sequence ID" value="ABP61560.1"/>
    <property type="molecule type" value="Genomic_DNA"/>
</dbReference>
<dbReference type="KEGG" id="ent:Ent638_2895"/>
<evidence type="ECO:0000313" key="2">
    <source>
        <dbReference type="EMBL" id="ABP61560.1"/>
    </source>
</evidence>
<keyword evidence="1" id="KW-0472">Membrane</keyword>
<organism evidence="2 3">
    <name type="scientific">Enterobacter sp. (strain 638)</name>
    <dbReference type="NCBI Taxonomy" id="399742"/>
    <lineage>
        <taxon>Bacteria</taxon>
        <taxon>Pseudomonadati</taxon>
        <taxon>Pseudomonadota</taxon>
        <taxon>Gammaproteobacteria</taxon>
        <taxon>Enterobacterales</taxon>
        <taxon>Enterobacteriaceae</taxon>
        <taxon>Enterobacter</taxon>
    </lineage>
</organism>
<proteinExistence type="predicted"/>
<keyword evidence="1" id="KW-1133">Transmembrane helix</keyword>
<feature type="transmembrane region" description="Helical" evidence="1">
    <location>
        <begin position="6"/>
        <end position="26"/>
    </location>
</feature>
<dbReference type="RefSeq" id="WP_015959893.1">
    <property type="nucleotide sequence ID" value="NC_009436.1"/>
</dbReference>
<protein>
    <recommendedName>
        <fullName evidence="4">DUF4760 domain-containing protein</fullName>
    </recommendedName>
</protein>
<keyword evidence="3" id="KW-1185">Reference proteome</keyword>
<dbReference type="AlphaFoldDB" id="A0A9J9L0F3"/>